<evidence type="ECO:0000313" key="6">
    <source>
        <dbReference type="Proteomes" id="UP000535491"/>
    </source>
</evidence>
<keyword evidence="6" id="KW-1185">Reference proteome</keyword>
<dbReference type="InterPro" id="IPR036390">
    <property type="entry name" value="WH_DNA-bd_sf"/>
</dbReference>
<comment type="caution">
    <text evidence="5">The sequence shown here is derived from an EMBL/GenBank/DDBJ whole genome shotgun (WGS) entry which is preliminary data.</text>
</comment>
<gene>
    <name evidence="5" type="ORF">H1191_05685</name>
</gene>
<organism evidence="5 6">
    <name type="scientific">Paenactinomyces guangxiensis</name>
    <dbReference type="NCBI Taxonomy" id="1490290"/>
    <lineage>
        <taxon>Bacteria</taxon>
        <taxon>Bacillati</taxon>
        <taxon>Bacillota</taxon>
        <taxon>Bacilli</taxon>
        <taxon>Bacillales</taxon>
        <taxon>Thermoactinomycetaceae</taxon>
        <taxon>Paenactinomyces</taxon>
    </lineage>
</organism>
<dbReference type="Proteomes" id="UP000535491">
    <property type="component" value="Unassembled WGS sequence"/>
</dbReference>
<proteinExistence type="predicted"/>
<dbReference type="InterPro" id="IPR036388">
    <property type="entry name" value="WH-like_DNA-bd_sf"/>
</dbReference>
<dbReference type="Pfam" id="PF01022">
    <property type="entry name" value="HTH_5"/>
    <property type="match status" value="1"/>
</dbReference>
<dbReference type="EMBL" id="JACEIQ010000004">
    <property type="protein sequence ID" value="MBA4493794.1"/>
    <property type="molecule type" value="Genomic_DNA"/>
</dbReference>
<keyword evidence="1" id="KW-0805">Transcription regulation</keyword>
<dbReference type="Gene3D" id="1.10.10.10">
    <property type="entry name" value="Winged helix-like DNA-binding domain superfamily/Winged helix DNA-binding domain"/>
    <property type="match status" value="1"/>
</dbReference>
<dbReference type="RefSeq" id="WP_181751043.1">
    <property type="nucleotide sequence ID" value="NZ_JACEIQ010000004.1"/>
</dbReference>
<dbReference type="AlphaFoldDB" id="A0A7W1WPQ3"/>
<dbReference type="SUPFAM" id="SSF46785">
    <property type="entry name" value="Winged helix' DNA-binding domain"/>
    <property type="match status" value="1"/>
</dbReference>
<keyword evidence="3" id="KW-0804">Transcription</keyword>
<evidence type="ECO:0000256" key="2">
    <source>
        <dbReference type="ARBA" id="ARBA00023125"/>
    </source>
</evidence>
<dbReference type="GO" id="GO:0003677">
    <property type="term" value="F:DNA binding"/>
    <property type="evidence" value="ECO:0007669"/>
    <property type="project" value="UniProtKB-KW"/>
</dbReference>
<sequence length="304" mass="35905">MCYETEIDDAPAYELVVSLYAYIHKKTHRYLDLGSSWIKETAKRLTPKLVAELEDERFEVLHRLNLLIWQCPGKRTPEELLQWLDQLPVSEIYERMVPWVNTFNEELGVIRDRMVYILDQWNQQYFQHFPSSLLVELKRDAQEKRLLLKGMNMPDFSEQVTHGVVIEPSRDIKKILFVPQYHCAPMTITDTFNGLITCQYPLQRDTNTQDEPPLSLMRMITGYADKNRLNMLRFIAQRPRSFTEIATHTGLAKSNVHYHLRTLRYAGLIRTHYAGGKYDRYSLREQALHSLQKELHSYIRGETK</sequence>
<evidence type="ECO:0000313" key="5">
    <source>
        <dbReference type="EMBL" id="MBA4493794.1"/>
    </source>
</evidence>
<evidence type="ECO:0000259" key="4">
    <source>
        <dbReference type="PROSITE" id="PS50987"/>
    </source>
</evidence>
<name>A0A7W1WPQ3_9BACL</name>
<dbReference type="InterPro" id="IPR051081">
    <property type="entry name" value="HTH_MetalResp_TranReg"/>
</dbReference>
<dbReference type="InterPro" id="IPR001845">
    <property type="entry name" value="HTH_ArsR_DNA-bd_dom"/>
</dbReference>
<dbReference type="InterPro" id="IPR011991">
    <property type="entry name" value="ArsR-like_HTH"/>
</dbReference>
<dbReference type="CDD" id="cd00090">
    <property type="entry name" value="HTH_ARSR"/>
    <property type="match status" value="1"/>
</dbReference>
<protein>
    <submittedName>
        <fullName evidence="5">Winged helix-turn-helix transcriptional regulator</fullName>
    </submittedName>
</protein>
<feature type="domain" description="HTH arsR-type" evidence="4">
    <location>
        <begin position="208"/>
        <end position="303"/>
    </location>
</feature>
<dbReference type="GO" id="GO:0003700">
    <property type="term" value="F:DNA-binding transcription factor activity"/>
    <property type="evidence" value="ECO:0007669"/>
    <property type="project" value="InterPro"/>
</dbReference>
<dbReference type="PANTHER" id="PTHR33154:SF33">
    <property type="entry name" value="TRANSCRIPTIONAL REPRESSOR SDPR"/>
    <property type="match status" value="1"/>
</dbReference>
<keyword evidence="2" id="KW-0238">DNA-binding</keyword>
<evidence type="ECO:0000256" key="3">
    <source>
        <dbReference type="ARBA" id="ARBA00023163"/>
    </source>
</evidence>
<reference evidence="5 6" key="1">
    <citation type="submission" date="2020-07" db="EMBL/GenBank/DDBJ databases">
        <authorList>
            <person name="Feng H."/>
        </authorList>
    </citation>
    <scope>NUCLEOTIDE SEQUENCE [LARGE SCALE GENOMIC DNA]</scope>
    <source>
        <strain evidence="6">s-10</strain>
    </source>
</reference>
<accession>A0A7W1WPQ3</accession>
<dbReference type="PANTHER" id="PTHR33154">
    <property type="entry name" value="TRANSCRIPTIONAL REGULATOR, ARSR FAMILY"/>
    <property type="match status" value="1"/>
</dbReference>
<evidence type="ECO:0000256" key="1">
    <source>
        <dbReference type="ARBA" id="ARBA00023015"/>
    </source>
</evidence>
<dbReference type="SMART" id="SM00418">
    <property type="entry name" value="HTH_ARSR"/>
    <property type="match status" value="1"/>
</dbReference>
<dbReference type="PROSITE" id="PS50987">
    <property type="entry name" value="HTH_ARSR_2"/>
    <property type="match status" value="1"/>
</dbReference>